<proteinExistence type="predicted"/>
<protein>
    <submittedName>
        <fullName evidence="1">Uncharacterized protein</fullName>
    </submittedName>
</protein>
<evidence type="ECO:0000313" key="1">
    <source>
        <dbReference type="EMBL" id="SVE64362.1"/>
    </source>
</evidence>
<name>A0A383F5B4_9ZZZZ</name>
<dbReference type="EMBL" id="UINC01231710">
    <property type="protein sequence ID" value="SVE64362.1"/>
    <property type="molecule type" value="Genomic_DNA"/>
</dbReference>
<dbReference type="AlphaFoldDB" id="A0A383F5B4"/>
<accession>A0A383F5B4</accession>
<sequence length="44" mass="4782">FENTDLSSIVEISTRGWAGACCRCGPGLYVDQDSTRVSSHYRSG</sequence>
<feature type="non-terminal residue" evidence="1">
    <location>
        <position position="1"/>
    </location>
</feature>
<organism evidence="1">
    <name type="scientific">marine metagenome</name>
    <dbReference type="NCBI Taxonomy" id="408172"/>
    <lineage>
        <taxon>unclassified sequences</taxon>
        <taxon>metagenomes</taxon>
        <taxon>ecological metagenomes</taxon>
    </lineage>
</organism>
<gene>
    <name evidence="1" type="ORF">METZ01_LOCUS517216</name>
</gene>
<reference evidence="1" key="1">
    <citation type="submission" date="2018-05" db="EMBL/GenBank/DDBJ databases">
        <authorList>
            <person name="Lanie J.A."/>
            <person name="Ng W.-L."/>
            <person name="Kazmierczak K.M."/>
            <person name="Andrzejewski T.M."/>
            <person name="Davidsen T.M."/>
            <person name="Wayne K.J."/>
            <person name="Tettelin H."/>
            <person name="Glass J.I."/>
            <person name="Rusch D."/>
            <person name="Podicherti R."/>
            <person name="Tsui H.-C.T."/>
            <person name="Winkler M.E."/>
        </authorList>
    </citation>
    <scope>NUCLEOTIDE SEQUENCE</scope>
</reference>